<accession>A0ABU1F5R3</accession>
<keyword evidence="6 9" id="KW-1133">Transmembrane helix</keyword>
<dbReference type="Pfam" id="PF04290">
    <property type="entry name" value="DctQ"/>
    <property type="match status" value="1"/>
</dbReference>
<comment type="function">
    <text evidence="9">Part of the tripartite ATP-independent periplasmic (TRAP) transport system.</text>
</comment>
<name>A0ABU1F5R3_9RHOB</name>
<evidence type="ECO:0000256" key="4">
    <source>
        <dbReference type="ARBA" id="ARBA00022519"/>
    </source>
</evidence>
<feature type="transmembrane region" description="Helical" evidence="9">
    <location>
        <begin position="24"/>
        <end position="47"/>
    </location>
</feature>
<sequence length="195" mass="21347">MDQGKETPPQDPPPQAEPREIPRILGAFSAGLTAIGCTTLALMMIHITADVVLKYVLGKPLSGTLEIVSHYYMVITIFAPLALVEVRREAIVVDAFFPYYPRRSQAVFIGIALVIAMAVYAAFAWQTTLDALHAARIGERAMGSAEVPIWPARWIMPVAFCLAALVGLSQFVALLRGRNPELAHPRNPETALREI</sequence>
<evidence type="ECO:0000256" key="9">
    <source>
        <dbReference type="RuleBase" id="RU369079"/>
    </source>
</evidence>
<dbReference type="EMBL" id="JAVKPH010000005">
    <property type="protein sequence ID" value="MDR5652210.1"/>
    <property type="molecule type" value="Genomic_DNA"/>
</dbReference>
<dbReference type="PANTHER" id="PTHR35011:SF10">
    <property type="entry name" value="TRAP TRANSPORTER SMALL PERMEASE PROTEIN"/>
    <property type="match status" value="1"/>
</dbReference>
<feature type="transmembrane region" description="Helical" evidence="9">
    <location>
        <begin position="154"/>
        <end position="175"/>
    </location>
</feature>
<evidence type="ECO:0000313" key="11">
    <source>
        <dbReference type="EMBL" id="MDR5652210.1"/>
    </source>
</evidence>
<comment type="similarity">
    <text evidence="8 9">Belongs to the TRAP transporter small permease family.</text>
</comment>
<evidence type="ECO:0000256" key="2">
    <source>
        <dbReference type="ARBA" id="ARBA00022448"/>
    </source>
</evidence>
<reference evidence="11 12" key="1">
    <citation type="submission" date="2023-09" db="EMBL/GenBank/DDBJ databases">
        <title>Xinfangfangia sedmenti sp. nov., isolated the sedment.</title>
        <authorList>
            <person name="Xu L."/>
        </authorList>
    </citation>
    <scope>NUCLEOTIDE SEQUENCE [LARGE SCALE GENOMIC DNA]</scope>
    <source>
        <strain evidence="11 12">LG-4</strain>
    </source>
</reference>
<keyword evidence="3" id="KW-1003">Cell membrane</keyword>
<keyword evidence="5 9" id="KW-0812">Transmembrane</keyword>
<evidence type="ECO:0000256" key="7">
    <source>
        <dbReference type="ARBA" id="ARBA00023136"/>
    </source>
</evidence>
<comment type="subcellular location">
    <subcellularLocation>
        <location evidence="1 9">Cell inner membrane</location>
        <topology evidence="1 9">Multi-pass membrane protein</topology>
    </subcellularLocation>
</comment>
<dbReference type="Proteomes" id="UP001247754">
    <property type="component" value="Unassembled WGS sequence"/>
</dbReference>
<keyword evidence="2 9" id="KW-0813">Transport</keyword>
<feature type="transmembrane region" description="Helical" evidence="9">
    <location>
        <begin position="106"/>
        <end position="125"/>
    </location>
</feature>
<keyword evidence="7 9" id="KW-0472">Membrane</keyword>
<organism evidence="11 12">
    <name type="scientific">Ruixingdingia sedimenti</name>
    <dbReference type="NCBI Taxonomy" id="3073604"/>
    <lineage>
        <taxon>Bacteria</taxon>
        <taxon>Pseudomonadati</taxon>
        <taxon>Pseudomonadota</taxon>
        <taxon>Alphaproteobacteria</taxon>
        <taxon>Rhodobacterales</taxon>
        <taxon>Paracoccaceae</taxon>
        <taxon>Ruixingdingia</taxon>
    </lineage>
</organism>
<gene>
    <name evidence="11" type="ORF">RGD00_06330</name>
</gene>
<comment type="caution">
    <text evidence="11">The sequence shown here is derived from an EMBL/GenBank/DDBJ whole genome shotgun (WGS) entry which is preliminary data.</text>
</comment>
<keyword evidence="12" id="KW-1185">Reference proteome</keyword>
<evidence type="ECO:0000256" key="5">
    <source>
        <dbReference type="ARBA" id="ARBA00022692"/>
    </source>
</evidence>
<comment type="subunit">
    <text evidence="9">The complex comprises the extracytoplasmic solute receptor protein and the two transmembrane proteins.</text>
</comment>
<evidence type="ECO:0000313" key="12">
    <source>
        <dbReference type="Proteomes" id="UP001247754"/>
    </source>
</evidence>
<evidence type="ECO:0000256" key="1">
    <source>
        <dbReference type="ARBA" id="ARBA00004429"/>
    </source>
</evidence>
<feature type="transmembrane region" description="Helical" evidence="9">
    <location>
        <begin position="67"/>
        <end position="86"/>
    </location>
</feature>
<dbReference type="InterPro" id="IPR055348">
    <property type="entry name" value="DctQ"/>
</dbReference>
<dbReference type="RefSeq" id="WP_310456460.1">
    <property type="nucleotide sequence ID" value="NZ_JAVKPH010000005.1"/>
</dbReference>
<dbReference type="PANTHER" id="PTHR35011">
    <property type="entry name" value="2,3-DIKETO-L-GULONATE TRAP TRANSPORTER SMALL PERMEASE PROTEIN YIAM"/>
    <property type="match status" value="1"/>
</dbReference>
<keyword evidence="4 9" id="KW-0997">Cell inner membrane</keyword>
<evidence type="ECO:0000259" key="10">
    <source>
        <dbReference type="Pfam" id="PF04290"/>
    </source>
</evidence>
<dbReference type="InterPro" id="IPR007387">
    <property type="entry name" value="TRAP_DctQ"/>
</dbReference>
<protein>
    <recommendedName>
        <fullName evidence="9">TRAP transporter small permease protein</fullName>
    </recommendedName>
</protein>
<feature type="domain" description="Tripartite ATP-independent periplasmic transporters DctQ component" evidence="10">
    <location>
        <begin position="43"/>
        <end position="176"/>
    </location>
</feature>
<proteinExistence type="inferred from homology"/>
<evidence type="ECO:0000256" key="3">
    <source>
        <dbReference type="ARBA" id="ARBA00022475"/>
    </source>
</evidence>
<evidence type="ECO:0000256" key="6">
    <source>
        <dbReference type="ARBA" id="ARBA00022989"/>
    </source>
</evidence>
<evidence type="ECO:0000256" key="8">
    <source>
        <dbReference type="ARBA" id="ARBA00038436"/>
    </source>
</evidence>